<sequence>MGYDVHITRREFFWDEEGEAIGADEWTALVEADPDLEMAGAAEAATGDGAGLRYENPLLARMATHPEADTDGAWLDLREGVVTAKNPDDVLLAKMKAVAALLGAKLQSDDGEDYPL</sequence>
<dbReference type="Proteomes" id="UP001301731">
    <property type="component" value="Chromosome"/>
</dbReference>
<keyword evidence="2" id="KW-1185">Reference proteome</keyword>
<evidence type="ECO:0000313" key="2">
    <source>
        <dbReference type="Proteomes" id="UP001301731"/>
    </source>
</evidence>
<reference evidence="1 2" key="1">
    <citation type="submission" date="2023-10" db="EMBL/GenBank/DDBJ databases">
        <title>The genome sequence of Streptomyces sp. HUAS YS2.</title>
        <authorList>
            <person name="Mo P."/>
        </authorList>
    </citation>
    <scope>NUCLEOTIDE SEQUENCE [LARGE SCALE GENOMIC DNA]</scope>
    <source>
        <strain evidence="1 2">HUAS YS2</strain>
    </source>
</reference>
<evidence type="ECO:0008006" key="3">
    <source>
        <dbReference type="Google" id="ProtNLM"/>
    </source>
</evidence>
<dbReference type="EMBL" id="CP137573">
    <property type="protein sequence ID" value="WOX20685.1"/>
    <property type="molecule type" value="Genomic_DNA"/>
</dbReference>
<name>A0ABZ0LN54_9ACTN</name>
<evidence type="ECO:0000313" key="1">
    <source>
        <dbReference type="EMBL" id="WOX20685.1"/>
    </source>
</evidence>
<dbReference type="RefSeq" id="WP_318101380.1">
    <property type="nucleotide sequence ID" value="NZ_CP137573.1"/>
</dbReference>
<proteinExistence type="predicted"/>
<protein>
    <recommendedName>
        <fullName evidence="3">Tail assembly chaperone</fullName>
    </recommendedName>
</protein>
<gene>
    <name evidence="1" type="ORF">R2D22_04475</name>
</gene>
<organism evidence="1 2">
    <name type="scientific">Streptomyces solicathayae</name>
    <dbReference type="NCBI Taxonomy" id="3081768"/>
    <lineage>
        <taxon>Bacteria</taxon>
        <taxon>Bacillati</taxon>
        <taxon>Actinomycetota</taxon>
        <taxon>Actinomycetes</taxon>
        <taxon>Kitasatosporales</taxon>
        <taxon>Streptomycetaceae</taxon>
        <taxon>Streptomyces</taxon>
    </lineage>
</organism>
<accession>A0ABZ0LN54</accession>